<proteinExistence type="predicted"/>
<dbReference type="SUPFAM" id="SSF46785">
    <property type="entry name" value="Winged helix' DNA-binding domain"/>
    <property type="match status" value="1"/>
</dbReference>
<dbReference type="Proteomes" id="UP000005089">
    <property type="component" value="Unassembled WGS sequence"/>
</dbReference>
<dbReference type="OrthoDB" id="9805928at2"/>
<dbReference type="RefSeq" id="WP_005881253.1">
    <property type="nucleotide sequence ID" value="NZ_CP019430.1"/>
</dbReference>
<keyword evidence="4" id="KW-1185">Reference proteome</keyword>
<dbReference type="InterPro" id="IPR036388">
    <property type="entry name" value="WH-like_DNA-bd_sf"/>
</dbReference>
<evidence type="ECO:0000313" key="4">
    <source>
        <dbReference type="Proteomes" id="UP000005089"/>
    </source>
</evidence>
<name>C3XAK9_OXAFO</name>
<dbReference type="InterPro" id="IPR036390">
    <property type="entry name" value="WH_DNA-bd_sf"/>
</dbReference>
<evidence type="ECO:0000313" key="3">
    <source>
        <dbReference type="EMBL" id="EEO30235.1"/>
    </source>
</evidence>
<evidence type="ECO:0000259" key="1">
    <source>
        <dbReference type="Pfam" id="PF00126"/>
    </source>
</evidence>
<accession>C3XAK9</accession>
<dbReference type="STRING" id="847.BRW83_0858"/>
<reference evidence="3 4" key="1">
    <citation type="submission" date="2009-02" db="EMBL/GenBank/DDBJ databases">
        <title>The Genome Sequence of Oxalobacter formigenes OXCC13.</title>
        <authorList>
            <consortium name="The Broad Institute Genome Sequencing Platform"/>
            <person name="Ward D."/>
            <person name="Young S.K."/>
            <person name="Kodira C.D."/>
            <person name="Zeng Q."/>
            <person name="Koehrsen M."/>
            <person name="Alvarado L."/>
            <person name="Berlin A."/>
            <person name="Borenstein D."/>
            <person name="Chen Z."/>
            <person name="Engels R."/>
            <person name="Freedman E."/>
            <person name="Gellesch M."/>
            <person name="Goldberg J."/>
            <person name="Griggs A."/>
            <person name="Gujja S."/>
            <person name="Heiman D."/>
            <person name="Hepburn T."/>
            <person name="Howarth C."/>
            <person name="Jen D."/>
            <person name="Larson L."/>
            <person name="Lewis B."/>
            <person name="Mehta T."/>
            <person name="Park D."/>
            <person name="Pearson M."/>
            <person name="Roberts A."/>
            <person name="Saif S."/>
            <person name="Shea T."/>
            <person name="Shenoy N."/>
            <person name="Sisk P."/>
            <person name="Stolte C."/>
            <person name="Sykes S."/>
            <person name="Walk T."/>
            <person name="White J."/>
            <person name="Yandava C."/>
            <person name="Allison M.J."/>
            <person name="Lander E."/>
            <person name="Nusbaum C."/>
            <person name="Galagan J."/>
            <person name="Birren B."/>
        </authorList>
    </citation>
    <scope>NUCLEOTIDE SEQUENCE [LARGE SCALE GENOMIC DNA]</scope>
    <source>
        <strain evidence="3 4">OXCC13</strain>
    </source>
</reference>
<dbReference type="HOGENOM" id="CLU_064037_0_0_4"/>
<dbReference type="Gene3D" id="1.10.10.10">
    <property type="entry name" value="Winged helix-like DNA-binding domain superfamily/Winged helix DNA-binding domain"/>
    <property type="match status" value="1"/>
</dbReference>
<dbReference type="InterPro" id="IPR000847">
    <property type="entry name" value="LysR_HTH_N"/>
</dbReference>
<dbReference type="GO" id="GO:0003700">
    <property type="term" value="F:DNA-binding transcription factor activity"/>
    <property type="evidence" value="ECO:0007669"/>
    <property type="project" value="InterPro"/>
</dbReference>
<dbReference type="EMBL" id="GG658170">
    <property type="protein sequence ID" value="EEO30235.1"/>
    <property type="molecule type" value="Genomic_DNA"/>
</dbReference>
<dbReference type="eggNOG" id="COG1910">
    <property type="taxonomic scope" value="Bacteria"/>
</dbReference>
<dbReference type="Pfam" id="PF00126">
    <property type="entry name" value="HTH_1"/>
    <property type="match status" value="1"/>
</dbReference>
<feature type="domain" description="PBP" evidence="2">
    <location>
        <begin position="141"/>
        <end position="324"/>
    </location>
</feature>
<organism evidence="3 4">
    <name type="scientific">Oxalobacter formigenes OXCC13</name>
    <dbReference type="NCBI Taxonomy" id="556269"/>
    <lineage>
        <taxon>Bacteria</taxon>
        <taxon>Pseudomonadati</taxon>
        <taxon>Pseudomonadota</taxon>
        <taxon>Betaproteobacteria</taxon>
        <taxon>Burkholderiales</taxon>
        <taxon>Oxalobacteraceae</taxon>
        <taxon>Oxalobacter</taxon>
    </lineage>
</organism>
<gene>
    <name evidence="3" type="ORF">OFBG_01263</name>
</gene>
<dbReference type="GeneID" id="77134749"/>
<dbReference type="PANTHER" id="PTHR38431">
    <property type="entry name" value="BLL2305 PROTEIN"/>
    <property type="match status" value="1"/>
</dbReference>
<dbReference type="AlphaFoldDB" id="C3XAK9"/>
<dbReference type="PANTHER" id="PTHR38431:SF1">
    <property type="entry name" value="BLL2305 PROTEIN"/>
    <property type="match status" value="1"/>
</dbReference>
<evidence type="ECO:0000259" key="2">
    <source>
        <dbReference type="Pfam" id="PF12727"/>
    </source>
</evidence>
<feature type="domain" description="HTH lysR-type" evidence="1">
    <location>
        <begin position="26"/>
        <end position="81"/>
    </location>
</feature>
<dbReference type="SUPFAM" id="SSF53850">
    <property type="entry name" value="Periplasmic binding protein-like II"/>
    <property type="match status" value="1"/>
</dbReference>
<sequence>MYKVSIEPHWRIARGKKPSMDTAMLLRLLGAIQSEGAILQAARNLGLSYRHAWGLLREAESLFGAPLLEKHRGRGTTLTHFATTLLWAERRIAARLSPTLESLSSELETELSKSVLGNNRSMRLCASHGFAVSTLMESINHAELPIELRYQNSMESIAALAQGDCEIAGFHLPVGVYEDSVLQLYLRFLSPEDHCLIHLANLKQGLMIARGNPKRILSFQDLTRPDVRFVNRQIGSSTRRVLEILLQKNRIDSGDINGFETAEFTHAAVAAYIASNMADVGFGVETAAHRFGLDFVPLVEERYFFAVAKETLESNTLKEMLGIIRSDEYMHEVNQLGGYDATETGEILTVDEVFKLADA</sequence>
<dbReference type="eggNOG" id="COG2005">
    <property type="taxonomic scope" value="Bacteria"/>
</dbReference>
<protein>
    <submittedName>
        <fullName evidence="3">Transcriptional regulator, LysR family</fullName>
    </submittedName>
</protein>
<dbReference type="Pfam" id="PF12727">
    <property type="entry name" value="PBP_like"/>
    <property type="match status" value="1"/>
</dbReference>
<dbReference type="InterPro" id="IPR024370">
    <property type="entry name" value="PBP_domain"/>
</dbReference>